<reference evidence="1" key="1">
    <citation type="submission" date="2022-08" db="EMBL/GenBank/DDBJ databases">
        <authorList>
            <person name="Kallberg Y."/>
            <person name="Tangrot J."/>
            <person name="Rosling A."/>
        </authorList>
    </citation>
    <scope>NUCLEOTIDE SEQUENCE</scope>
    <source>
        <strain evidence="1">Wild A</strain>
    </source>
</reference>
<name>A0A9W4WKH7_9GLOM</name>
<protein>
    <submittedName>
        <fullName evidence="1">4396_t:CDS:1</fullName>
    </submittedName>
</protein>
<dbReference type="EMBL" id="CAMKVN010000517">
    <property type="protein sequence ID" value="CAI2168748.1"/>
    <property type="molecule type" value="Genomic_DNA"/>
</dbReference>
<feature type="non-terminal residue" evidence="1">
    <location>
        <position position="1"/>
    </location>
</feature>
<proteinExistence type="predicted"/>
<comment type="caution">
    <text evidence="1">The sequence shown here is derived from an EMBL/GenBank/DDBJ whole genome shotgun (WGS) entry which is preliminary data.</text>
</comment>
<accession>A0A9W4WKH7</accession>
<organism evidence="1 2">
    <name type="scientific">Funneliformis geosporum</name>
    <dbReference type="NCBI Taxonomy" id="1117311"/>
    <lineage>
        <taxon>Eukaryota</taxon>
        <taxon>Fungi</taxon>
        <taxon>Fungi incertae sedis</taxon>
        <taxon>Mucoromycota</taxon>
        <taxon>Glomeromycotina</taxon>
        <taxon>Glomeromycetes</taxon>
        <taxon>Glomerales</taxon>
        <taxon>Glomeraceae</taxon>
        <taxon>Funneliformis</taxon>
    </lineage>
</organism>
<dbReference type="Proteomes" id="UP001153678">
    <property type="component" value="Unassembled WGS sequence"/>
</dbReference>
<evidence type="ECO:0000313" key="2">
    <source>
        <dbReference type="Proteomes" id="UP001153678"/>
    </source>
</evidence>
<sequence length="197" mass="22716">MSNSTNAQESENTICDVLRSARYVLSIDAFANTSTLTFLQTYRGKNICTVDNKYQPCIAYTNTVEAKILFEVTRHFDIIIAITNIITPVHIKALAQMLYRIRCENIRAEFETVITFIEVKHQKHLSVRYFIEKLCSLIANTDTSLQLIKMDEKMDFNTIAASQNLSPEEVEILKFDQKRSIADTMALKHFYLRNLYG</sequence>
<dbReference type="AlphaFoldDB" id="A0A9W4WKH7"/>
<gene>
    <name evidence="1" type="ORF">FWILDA_LOCUS3738</name>
</gene>
<evidence type="ECO:0000313" key="1">
    <source>
        <dbReference type="EMBL" id="CAI2168748.1"/>
    </source>
</evidence>
<keyword evidence="2" id="KW-1185">Reference proteome</keyword>